<reference evidence="3 4" key="1">
    <citation type="submission" date="2018-10" db="EMBL/GenBank/DDBJ databases">
        <title>Genome assembly for a Yunnan-Guizhou Plateau 3E fish, Anabarilius grahami (Regan), and its evolutionary and genetic applications.</title>
        <authorList>
            <person name="Jiang W."/>
        </authorList>
    </citation>
    <scope>NUCLEOTIDE SEQUENCE [LARGE SCALE GENOMIC DNA]</scope>
    <source>
        <strain evidence="3">AG-KIZ</strain>
        <tissue evidence="3">Muscle</tissue>
    </source>
</reference>
<gene>
    <name evidence="3" type="ORF">DPX16_21707</name>
</gene>
<protein>
    <recommendedName>
        <fullName evidence="2">Retrotransposon gag domain-containing protein</fullName>
    </recommendedName>
</protein>
<sequence>MGIFIVPVPSRNRQRRPTAEDRIWTAKQDGHPLEKYVEEFTELSCKVSWPDAILNTCFLRGLDEDTVRYIEPECIFSLVESINLILFLNGSEFEVEEVQMKSYSPRPVLSEIQAAWPVHQPPISSTYRSSGHSLVVLSDPKPPKRRASTKPRRPKKTAAASPESPVKPAAQPEPSPKEAHRILGGTSSPSLPRARSSLPRARSNSPRARSYFPRASASSPRACSSLPRALSGPPTWSSPHSPTFDRIPQEHFLGGHVPVGGELMGGVSKAFQGSRPAMAA</sequence>
<name>A0A3N0YK39_ANAGA</name>
<dbReference type="Pfam" id="PF03732">
    <property type="entry name" value="Retrotrans_gag"/>
    <property type="match status" value="1"/>
</dbReference>
<evidence type="ECO:0000259" key="2">
    <source>
        <dbReference type="Pfam" id="PF03732"/>
    </source>
</evidence>
<dbReference type="OrthoDB" id="8963682at2759"/>
<evidence type="ECO:0000313" key="4">
    <source>
        <dbReference type="Proteomes" id="UP000281406"/>
    </source>
</evidence>
<keyword evidence="4" id="KW-1185">Reference proteome</keyword>
<organism evidence="3 4">
    <name type="scientific">Anabarilius grahami</name>
    <name type="common">Kanglang fish</name>
    <name type="synonym">Barilius grahami</name>
    <dbReference type="NCBI Taxonomy" id="495550"/>
    <lineage>
        <taxon>Eukaryota</taxon>
        <taxon>Metazoa</taxon>
        <taxon>Chordata</taxon>
        <taxon>Craniata</taxon>
        <taxon>Vertebrata</taxon>
        <taxon>Euteleostomi</taxon>
        <taxon>Actinopterygii</taxon>
        <taxon>Neopterygii</taxon>
        <taxon>Teleostei</taxon>
        <taxon>Ostariophysi</taxon>
        <taxon>Cypriniformes</taxon>
        <taxon>Xenocyprididae</taxon>
        <taxon>Xenocypridinae</taxon>
        <taxon>Xenocypridinae incertae sedis</taxon>
        <taxon>Anabarilius</taxon>
    </lineage>
</organism>
<dbReference type="Proteomes" id="UP000281406">
    <property type="component" value="Unassembled WGS sequence"/>
</dbReference>
<comment type="caution">
    <text evidence="3">The sequence shown here is derived from an EMBL/GenBank/DDBJ whole genome shotgun (WGS) entry which is preliminary data.</text>
</comment>
<evidence type="ECO:0000256" key="1">
    <source>
        <dbReference type="SAM" id="MobiDB-lite"/>
    </source>
</evidence>
<evidence type="ECO:0000313" key="3">
    <source>
        <dbReference type="EMBL" id="ROL46523.1"/>
    </source>
</evidence>
<dbReference type="InterPro" id="IPR005162">
    <property type="entry name" value="Retrotrans_gag_dom"/>
</dbReference>
<feature type="domain" description="Retrotransposon gag" evidence="2">
    <location>
        <begin position="13"/>
        <end position="64"/>
    </location>
</feature>
<feature type="region of interest" description="Disordered" evidence="1">
    <location>
        <begin position="127"/>
        <end position="248"/>
    </location>
</feature>
<feature type="compositionally biased region" description="Low complexity" evidence="1">
    <location>
        <begin position="187"/>
        <end position="229"/>
    </location>
</feature>
<dbReference type="EMBL" id="RJVU01037554">
    <property type="protein sequence ID" value="ROL46523.1"/>
    <property type="molecule type" value="Genomic_DNA"/>
</dbReference>
<proteinExistence type="predicted"/>
<feature type="compositionally biased region" description="Basic residues" evidence="1">
    <location>
        <begin position="143"/>
        <end position="156"/>
    </location>
</feature>
<accession>A0A3N0YK39</accession>
<dbReference type="AlphaFoldDB" id="A0A3N0YK39"/>